<dbReference type="Proteomes" id="UP000541558">
    <property type="component" value="Unassembled WGS sequence"/>
</dbReference>
<dbReference type="OrthoDB" id="10491715at2759"/>
<organism evidence="2 3">
    <name type="scientific">Ephemerocybe angulata</name>
    <dbReference type="NCBI Taxonomy" id="980116"/>
    <lineage>
        <taxon>Eukaryota</taxon>
        <taxon>Fungi</taxon>
        <taxon>Dikarya</taxon>
        <taxon>Basidiomycota</taxon>
        <taxon>Agaricomycotina</taxon>
        <taxon>Agaricomycetes</taxon>
        <taxon>Agaricomycetidae</taxon>
        <taxon>Agaricales</taxon>
        <taxon>Agaricineae</taxon>
        <taxon>Psathyrellaceae</taxon>
        <taxon>Ephemerocybe</taxon>
    </lineage>
</organism>
<reference evidence="2 3" key="1">
    <citation type="journal article" date="2020" name="ISME J.">
        <title>Uncovering the hidden diversity of litter-decomposition mechanisms in mushroom-forming fungi.</title>
        <authorList>
            <person name="Floudas D."/>
            <person name="Bentzer J."/>
            <person name="Ahren D."/>
            <person name="Johansson T."/>
            <person name="Persson P."/>
            <person name="Tunlid A."/>
        </authorList>
    </citation>
    <scope>NUCLEOTIDE SEQUENCE [LARGE SCALE GENOMIC DNA]</scope>
    <source>
        <strain evidence="2 3">CBS 175.51</strain>
    </source>
</reference>
<protein>
    <submittedName>
        <fullName evidence="2">Uncharacterized protein</fullName>
    </submittedName>
</protein>
<accession>A0A8H5C267</accession>
<keyword evidence="3" id="KW-1185">Reference proteome</keyword>
<evidence type="ECO:0000256" key="1">
    <source>
        <dbReference type="SAM" id="MobiDB-lite"/>
    </source>
</evidence>
<evidence type="ECO:0000313" key="3">
    <source>
        <dbReference type="Proteomes" id="UP000541558"/>
    </source>
</evidence>
<comment type="caution">
    <text evidence="2">The sequence shown here is derived from an EMBL/GenBank/DDBJ whole genome shotgun (WGS) entry which is preliminary data.</text>
</comment>
<proteinExistence type="predicted"/>
<gene>
    <name evidence="2" type="ORF">D9611_005497</name>
</gene>
<evidence type="ECO:0000313" key="2">
    <source>
        <dbReference type="EMBL" id="KAF5332602.1"/>
    </source>
</evidence>
<name>A0A8H5C267_9AGAR</name>
<dbReference type="EMBL" id="JAACJK010000110">
    <property type="protein sequence ID" value="KAF5332602.1"/>
    <property type="molecule type" value="Genomic_DNA"/>
</dbReference>
<sequence length="140" mass="16046">MLCLRVFRPFRCNLLTIKVVYLSVRKSQQTLLVLRRTRDVGRGHGRLHQLQRLLSAVVCFASEYTLPAYPPPPPTAPPLDTLPHTDRVPHRDRRNVPGIVYAAAALSKTYEPSQSLTADDRRMGMLRRDGVVGEWMERER</sequence>
<feature type="region of interest" description="Disordered" evidence="1">
    <location>
        <begin position="70"/>
        <end position="93"/>
    </location>
</feature>
<dbReference type="AlphaFoldDB" id="A0A8H5C267"/>